<dbReference type="InterPro" id="IPR003439">
    <property type="entry name" value="ABC_transporter-like_ATP-bd"/>
</dbReference>
<accession>A0A840DFK8</accession>
<proteinExistence type="predicted"/>
<organism evidence="6 7">
    <name type="scientific">Canibacter oris</name>
    <dbReference type="NCBI Taxonomy" id="1365628"/>
    <lineage>
        <taxon>Bacteria</taxon>
        <taxon>Bacillati</taxon>
        <taxon>Actinomycetota</taxon>
        <taxon>Actinomycetes</taxon>
        <taxon>Micrococcales</taxon>
        <taxon>Microbacteriaceae</taxon>
        <taxon>Canibacter</taxon>
    </lineage>
</organism>
<dbReference type="AlphaFoldDB" id="A0A840DFK8"/>
<dbReference type="Pfam" id="PF00005">
    <property type="entry name" value="ABC_tran"/>
    <property type="match status" value="1"/>
</dbReference>
<feature type="domain" description="ABC transporter" evidence="5">
    <location>
        <begin position="15"/>
        <end position="244"/>
    </location>
</feature>
<evidence type="ECO:0000256" key="2">
    <source>
        <dbReference type="ARBA" id="ARBA00022741"/>
    </source>
</evidence>
<dbReference type="RefSeq" id="WP_124825113.1">
    <property type="nucleotide sequence ID" value="NZ_JACIFD010000019.1"/>
</dbReference>
<name>A0A840DFK8_9MICO</name>
<protein>
    <submittedName>
        <fullName evidence="6">Iron complex transport system ATP-binding protein</fullName>
    </submittedName>
</protein>
<keyword evidence="1" id="KW-0813">Transport</keyword>
<evidence type="ECO:0000256" key="4">
    <source>
        <dbReference type="ARBA" id="ARBA00022967"/>
    </source>
</evidence>
<dbReference type="InterPro" id="IPR003593">
    <property type="entry name" value="AAA+_ATPase"/>
</dbReference>
<dbReference type="PANTHER" id="PTHR42794">
    <property type="entry name" value="HEMIN IMPORT ATP-BINDING PROTEIN HMUV"/>
    <property type="match status" value="1"/>
</dbReference>
<evidence type="ECO:0000313" key="7">
    <source>
        <dbReference type="Proteomes" id="UP000571183"/>
    </source>
</evidence>
<dbReference type="PANTHER" id="PTHR42794:SF1">
    <property type="entry name" value="HEMIN IMPORT ATP-BINDING PROTEIN HMUV"/>
    <property type="match status" value="1"/>
</dbReference>
<dbReference type="GO" id="GO:0016887">
    <property type="term" value="F:ATP hydrolysis activity"/>
    <property type="evidence" value="ECO:0007669"/>
    <property type="project" value="InterPro"/>
</dbReference>
<dbReference type="GO" id="GO:0005524">
    <property type="term" value="F:ATP binding"/>
    <property type="evidence" value="ECO:0007669"/>
    <property type="project" value="UniProtKB-KW"/>
</dbReference>
<evidence type="ECO:0000313" key="6">
    <source>
        <dbReference type="EMBL" id="MBB4072201.1"/>
    </source>
</evidence>
<dbReference type="PROSITE" id="PS50893">
    <property type="entry name" value="ABC_TRANSPORTER_2"/>
    <property type="match status" value="1"/>
</dbReference>
<keyword evidence="2" id="KW-0547">Nucleotide-binding</keyword>
<evidence type="ECO:0000259" key="5">
    <source>
        <dbReference type="PROSITE" id="PS50893"/>
    </source>
</evidence>
<comment type="caution">
    <text evidence="6">The sequence shown here is derived from an EMBL/GenBank/DDBJ whole genome shotgun (WGS) entry which is preliminary data.</text>
</comment>
<reference evidence="6" key="1">
    <citation type="submission" date="2020-08" db="EMBL/GenBank/DDBJ databases">
        <title>Sequencing the genomes of 1000 actinobacteria strains.</title>
        <authorList>
            <person name="Klenk H.-P."/>
        </authorList>
    </citation>
    <scope>NUCLEOTIDE SEQUENCE [LARGE SCALE GENOMIC DNA]</scope>
    <source>
        <strain evidence="6">DSM 27064</strain>
    </source>
</reference>
<dbReference type="InterPro" id="IPR027417">
    <property type="entry name" value="P-loop_NTPase"/>
</dbReference>
<dbReference type="Gene3D" id="3.40.50.300">
    <property type="entry name" value="P-loop containing nucleotide triphosphate hydrolases"/>
    <property type="match status" value="1"/>
</dbReference>
<dbReference type="InterPro" id="IPR017871">
    <property type="entry name" value="ABC_transporter-like_CS"/>
</dbReference>
<gene>
    <name evidence="6" type="ORF">F5897_001531</name>
</gene>
<evidence type="ECO:0000256" key="1">
    <source>
        <dbReference type="ARBA" id="ARBA00022448"/>
    </source>
</evidence>
<keyword evidence="7" id="KW-1185">Reference proteome</keyword>
<dbReference type="SUPFAM" id="SSF52540">
    <property type="entry name" value="P-loop containing nucleoside triphosphate hydrolases"/>
    <property type="match status" value="1"/>
</dbReference>
<dbReference type="PROSITE" id="PS00211">
    <property type="entry name" value="ABC_TRANSPORTER_1"/>
    <property type="match status" value="1"/>
</dbReference>
<dbReference type="EMBL" id="JACIFD010000019">
    <property type="protein sequence ID" value="MBB4072201.1"/>
    <property type="molecule type" value="Genomic_DNA"/>
</dbReference>
<keyword evidence="3 6" id="KW-0067">ATP-binding</keyword>
<evidence type="ECO:0000256" key="3">
    <source>
        <dbReference type="ARBA" id="ARBA00022840"/>
    </source>
</evidence>
<dbReference type="Proteomes" id="UP000571183">
    <property type="component" value="Unassembled WGS sequence"/>
</dbReference>
<dbReference type="SMART" id="SM00382">
    <property type="entry name" value="AAA"/>
    <property type="match status" value="1"/>
</dbReference>
<keyword evidence="4" id="KW-1278">Translocase</keyword>
<sequence length="260" mass="27463">MKIFAPTCPLLQHTLTLEGFGAYRAGRALSEPLNIHLLPGTVLGVVGPNGAGKSSLLAAIAQAGVQHFGSIRYNGANLTRVSALKRSKLLGMLTQNTAAPPELTVAELVQIGARASRQTDAAAATHEALAALGIADLATRRCGTLSGGQLQLAQLARVLAQNTPIMLFDEPTSALDLLHQKAIEQTMRRLGNEGKIVIAALHDLNIALNACTQILLLDKNGTNLIGSPLEVLHPDMVHTAYGVTTNIYTTARGRKFITTE</sequence>